<dbReference type="Pfam" id="PF03741">
    <property type="entry name" value="TerC"/>
    <property type="match status" value="1"/>
</dbReference>
<keyword evidence="4 5" id="KW-0472">Membrane</keyword>
<dbReference type="EMBL" id="CAFBQN010000001">
    <property type="protein sequence ID" value="CAB5050506.1"/>
    <property type="molecule type" value="Genomic_DNA"/>
</dbReference>
<dbReference type="AlphaFoldDB" id="A0A6J7TC26"/>
<evidence type="ECO:0000256" key="4">
    <source>
        <dbReference type="ARBA" id="ARBA00023136"/>
    </source>
</evidence>
<sequence>MESTTTWIITIGVLASVIVFDLILAILRRNKPTTIFEASFWTVFYIGTALVFGALLPHWTNEQGQKEFFAGWLTEYALSVDNIFVFIILLTHLKVQKEKQQLVLLLGIMLTIAIRGLLIPLGAALIARFSSIFFLFGAFLIYTAYKLAKENEDDEWKEGRVVTSLKARGLSIFTIALIALGLTNLVFSLDSIPAIFGLTKDPYIVTTANVFALMGLRQLYFLLEGLLARLVFLSKGLSFILAFIGVKMIMEALHGIGIDQVAGVQIPEVSLEISLGVIVASLAITTVASLTATRKDGTAIV</sequence>
<dbReference type="EMBL" id="CAEZZF010000001">
    <property type="protein sequence ID" value="CAB4742010.1"/>
    <property type="molecule type" value="Genomic_DNA"/>
</dbReference>
<keyword evidence="3 5" id="KW-1133">Transmembrane helix</keyword>
<evidence type="ECO:0000256" key="2">
    <source>
        <dbReference type="ARBA" id="ARBA00022692"/>
    </source>
</evidence>
<feature type="transmembrane region" description="Helical" evidence="5">
    <location>
        <begin position="39"/>
        <end position="57"/>
    </location>
</feature>
<feature type="transmembrane region" description="Helical" evidence="5">
    <location>
        <begin position="6"/>
        <end position="27"/>
    </location>
</feature>
<feature type="transmembrane region" description="Helical" evidence="5">
    <location>
        <begin position="270"/>
        <end position="292"/>
    </location>
</feature>
<evidence type="ECO:0000313" key="7">
    <source>
        <dbReference type="EMBL" id="CAB5001074.1"/>
    </source>
</evidence>
<name>A0A6J7TC26_9ZZZZ</name>
<feature type="transmembrane region" description="Helical" evidence="5">
    <location>
        <begin position="230"/>
        <end position="250"/>
    </location>
</feature>
<evidence type="ECO:0000313" key="8">
    <source>
        <dbReference type="EMBL" id="CAB5050506.1"/>
    </source>
</evidence>
<organism evidence="8">
    <name type="scientific">freshwater metagenome</name>
    <dbReference type="NCBI Taxonomy" id="449393"/>
    <lineage>
        <taxon>unclassified sequences</taxon>
        <taxon>metagenomes</taxon>
        <taxon>ecological metagenomes</taxon>
    </lineage>
</organism>
<comment type="subcellular location">
    <subcellularLocation>
        <location evidence="1">Membrane</location>
        <topology evidence="1">Multi-pass membrane protein</topology>
    </subcellularLocation>
</comment>
<feature type="transmembrane region" description="Helical" evidence="5">
    <location>
        <begin position="202"/>
        <end position="223"/>
    </location>
</feature>
<dbReference type="GO" id="GO:0016020">
    <property type="term" value="C:membrane"/>
    <property type="evidence" value="ECO:0007669"/>
    <property type="project" value="UniProtKB-SubCell"/>
</dbReference>
<keyword evidence="2 5" id="KW-0812">Transmembrane</keyword>
<evidence type="ECO:0000256" key="3">
    <source>
        <dbReference type="ARBA" id="ARBA00022989"/>
    </source>
</evidence>
<dbReference type="PANTHER" id="PTHR30238">
    <property type="entry name" value="MEMBRANE BOUND PREDICTED REDOX MODULATOR"/>
    <property type="match status" value="1"/>
</dbReference>
<dbReference type="PANTHER" id="PTHR30238:SF0">
    <property type="entry name" value="THYLAKOID MEMBRANE PROTEIN TERC, CHLOROPLASTIC"/>
    <property type="match status" value="1"/>
</dbReference>
<dbReference type="InterPro" id="IPR005496">
    <property type="entry name" value="Integral_membrane_TerC"/>
</dbReference>
<dbReference type="EMBL" id="CAFBPE010000011">
    <property type="protein sequence ID" value="CAB5001074.1"/>
    <property type="molecule type" value="Genomic_DNA"/>
</dbReference>
<feature type="transmembrane region" description="Helical" evidence="5">
    <location>
        <begin position="169"/>
        <end position="196"/>
    </location>
</feature>
<feature type="transmembrane region" description="Helical" evidence="5">
    <location>
        <begin position="102"/>
        <end position="123"/>
    </location>
</feature>
<proteinExistence type="predicted"/>
<evidence type="ECO:0000313" key="6">
    <source>
        <dbReference type="EMBL" id="CAB4742010.1"/>
    </source>
</evidence>
<reference evidence="8" key="1">
    <citation type="submission" date="2020-05" db="EMBL/GenBank/DDBJ databases">
        <authorList>
            <person name="Chiriac C."/>
            <person name="Salcher M."/>
            <person name="Ghai R."/>
            <person name="Kavagutti S V."/>
        </authorList>
    </citation>
    <scope>NUCLEOTIDE SEQUENCE</scope>
</reference>
<evidence type="ECO:0000256" key="1">
    <source>
        <dbReference type="ARBA" id="ARBA00004141"/>
    </source>
</evidence>
<protein>
    <submittedName>
        <fullName evidence="8">Unannotated protein</fullName>
    </submittedName>
</protein>
<gene>
    <name evidence="6" type="ORF">UFOPK2837_00062</name>
    <name evidence="7" type="ORF">UFOPK4065_00283</name>
    <name evidence="8" type="ORF">UFOPK4319_00002</name>
</gene>
<feature type="transmembrane region" description="Helical" evidence="5">
    <location>
        <begin position="69"/>
        <end position="90"/>
    </location>
</feature>
<accession>A0A6J7TC26</accession>
<feature type="transmembrane region" description="Helical" evidence="5">
    <location>
        <begin position="129"/>
        <end position="148"/>
    </location>
</feature>
<evidence type="ECO:0000256" key="5">
    <source>
        <dbReference type="SAM" id="Phobius"/>
    </source>
</evidence>